<proteinExistence type="predicted"/>
<dbReference type="AlphaFoldDB" id="A0A6A1UJY1"/>
<dbReference type="Proteomes" id="UP000516437">
    <property type="component" value="Unassembled WGS sequence"/>
</dbReference>
<evidence type="ECO:0000313" key="2">
    <source>
        <dbReference type="Proteomes" id="UP000516437"/>
    </source>
</evidence>
<evidence type="ECO:0000313" key="1">
    <source>
        <dbReference type="EMBL" id="KAB1200571.1"/>
    </source>
</evidence>
<gene>
    <name evidence="1" type="ORF">CJ030_MR0G006932</name>
</gene>
<accession>A0A6A1UJY1</accession>
<sequence>MSSFSRNFHIESKEFQVSIGQNGVIQFSEWSHKLVNLIHKGKFGAVWMVKMVDKLMEAPTDVDFASKFNDFGHSFLAQRCSNKGDRYVAVVEYGGRRKVGVVMVPGGRKKGYGWQILNRIFSDAVSFLRGSRVVQALGSSVVRPDLSIVKAVQSPVLEKGGSGRAASDSGIAGGVRIPEVNETSKLLHVDGVANITSPTFNSINDSKRHVSDDIIVAISSGRELAPFNATYLWNHMVGLRKEVDRLEAFLTKFYPGSLAGSELQCLVFGFRLSAQKGAAHKSSPLGGLSGAMDRQNAGLGSVGCGGPTLTEGQAGEMGRLAWTHSKPAPSPTLVDPSNVEAFPPVSSSPAKSLTLEQLSSSLECTSPRKISQSSIPSLGSVPLSVSIRSEIPLDSPAKPGFMVRATSSGTMHIDNQLSKLSDAVPQVPIVFPGVFEQSSTSDLEQG</sequence>
<name>A0A6A1UJY1_9ROSI</name>
<dbReference type="OrthoDB" id="1839159at2759"/>
<comment type="caution">
    <text evidence="1">The sequence shown here is derived from an EMBL/GenBank/DDBJ whole genome shotgun (WGS) entry which is preliminary data.</text>
</comment>
<keyword evidence="2" id="KW-1185">Reference proteome</keyword>
<reference evidence="1 2" key="1">
    <citation type="journal article" date="2019" name="Plant Biotechnol. J.">
        <title>The red bayberry genome and genetic basis of sex determination.</title>
        <authorList>
            <person name="Jia H.M."/>
            <person name="Jia H.J."/>
            <person name="Cai Q.L."/>
            <person name="Wang Y."/>
            <person name="Zhao H.B."/>
            <person name="Yang W.F."/>
            <person name="Wang G.Y."/>
            <person name="Li Y.H."/>
            <person name="Zhan D.L."/>
            <person name="Shen Y.T."/>
            <person name="Niu Q.F."/>
            <person name="Chang L."/>
            <person name="Qiu J."/>
            <person name="Zhao L."/>
            <person name="Xie H.B."/>
            <person name="Fu W.Y."/>
            <person name="Jin J."/>
            <person name="Li X.W."/>
            <person name="Jiao Y."/>
            <person name="Zhou C.C."/>
            <person name="Tu T."/>
            <person name="Chai C.Y."/>
            <person name="Gao J.L."/>
            <person name="Fan L.J."/>
            <person name="van de Weg E."/>
            <person name="Wang J.Y."/>
            <person name="Gao Z.S."/>
        </authorList>
    </citation>
    <scope>NUCLEOTIDE SEQUENCE [LARGE SCALE GENOMIC DNA]</scope>
    <source>
        <tissue evidence="1">Leaves</tissue>
    </source>
</reference>
<organism evidence="1 2">
    <name type="scientific">Morella rubra</name>
    <name type="common">Chinese bayberry</name>
    <dbReference type="NCBI Taxonomy" id="262757"/>
    <lineage>
        <taxon>Eukaryota</taxon>
        <taxon>Viridiplantae</taxon>
        <taxon>Streptophyta</taxon>
        <taxon>Embryophyta</taxon>
        <taxon>Tracheophyta</taxon>
        <taxon>Spermatophyta</taxon>
        <taxon>Magnoliopsida</taxon>
        <taxon>eudicotyledons</taxon>
        <taxon>Gunneridae</taxon>
        <taxon>Pentapetalae</taxon>
        <taxon>rosids</taxon>
        <taxon>fabids</taxon>
        <taxon>Fagales</taxon>
        <taxon>Myricaceae</taxon>
        <taxon>Morella</taxon>
    </lineage>
</organism>
<protein>
    <submittedName>
        <fullName evidence="1">Uncharacterized protein</fullName>
    </submittedName>
</protein>
<dbReference type="EMBL" id="RXIC02000148">
    <property type="protein sequence ID" value="KAB1200571.1"/>
    <property type="molecule type" value="Genomic_DNA"/>
</dbReference>